<gene>
    <name evidence="2" type="ORF">E2K98_12760</name>
</gene>
<sequence length="70" mass="7804">MFQFFLIVGIVGIIISGVFIGAWVDGDRQRGNFYSETPEDRNSRTKIALISGFVGIISLVISGLIYFIFQ</sequence>
<feature type="transmembrane region" description="Helical" evidence="1">
    <location>
        <begin position="6"/>
        <end position="26"/>
    </location>
</feature>
<dbReference type="InterPro" id="IPR035167">
    <property type="entry name" value="DUF5316"/>
</dbReference>
<evidence type="ECO:0000256" key="1">
    <source>
        <dbReference type="SAM" id="Phobius"/>
    </source>
</evidence>
<organism evidence="2 3">
    <name type="scientific">Bacillus salipaludis</name>
    <dbReference type="NCBI Taxonomy" id="2547811"/>
    <lineage>
        <taxon>Bacteria</taxon>
        <taxon>Bacillati</taxon>
        <taxon>Bacillota</taxon>
        <taxon>Bacilli</taxon>
        <taxon>Bacillales</taxon>
        <taxon>Bacillaceae</taxon>
        <taxon>Bacillus</taxon>
    </lineage>
</organism>
<dbReference type="Pfam" id="PF17247">
    <property type="entry name" value="DUF5316"/>
    <property type="match status" value="1"/>
</dbReference>
<evidence type="ECO:0000313" key="2">
    <source>
        <dbReference type="EMBL" id="TDK61754.1"/>
    </source>
</evidence>
<dbReference type="RefSeq" id="WP_133334581.1">
    <property type="nucleotide sequence ID" value="NZ_SMYO01000005.1"/>
</dbReference>
<comment type="caution">
    <text evidence="2">The sequence shown here is derived from an EMBL/GenBank/DDBJ whole genome shotgun (WGS) entry which is preliminary data.</text>
</comment>
<dbReference type="Proteomes" id="UP000295132">
    <property type="component" value="Unassembled WGS sequence"/>
</dbReference>
<keyword evidence="1" id="KW-0812">Transmembrane</keyword>
<accession>A0A4R5VSJ3</accession>
<protein>
    <submittedName>
        <fullName evidence="2">Uncharacterized protein</fullName>
    </submittedName>
</protein>
<feature type="transmembrane region" description="Helical" evidence="1">
    <location>
        <begin position="47"/>
        <end position="69"/>
    </location>
</feature>
<dbReference type="AlphaFoldDB" id="A0A4R5VSJ3"/>
<keyword evidence="1" id="KW-1133">Transmembrane helix</keyword>
<evidence type="ECO:0000313" key="3">
    <source>
        <dbReference type="Proteomes" id="UP000295132"/>
    </source>
</evidence>
<dbReference type="EMBL" id="SMYO01000005">
    <property type="protein sequence ID" value="TDK61754.1"/>
    <property type="molecule type" value="Genomic_DNA"/>
</dbReference>
<keyword evidence="1" id="KW-0472">Membrane</keyword>
<proteinExistence type="predicted"/>
<reference evidence="2 3" key="1">
    <citation type="submission" date="2019-03" db="EMBL/GenBank/DDBJ databases">
        <title>Bacillus niacini sp. nov. a Nicotinate-Metabolizing Mesophile Isolated from Soil.</title>
        <authorList>
            <person name="Zhang G."/>
        </authorList>
    </citation>
    <scope>NUCLEOTIDE SEQUENCE [LARGE SCALE GENOMIC DNA]</scope>
    <source>
        <strain evidence="2 3">WN066</strain>
    </source>
</reference>
<name>A0A4R5VSJ3_9BACI</name>